<dbReference type="Pfam" id="PF02698">
    <property type="entry name" value="DUF218"/>
    <property type="match status" value="1"/>
</dbReference>
<feature type="domain" description="DUF218" evidence="2">
    <location>
        <begin position="55"/>
        <end position="175"/>
    </location>
</feature>
<dbReference type="HOGENOM" id="CLU_051474_0_2_10"/>
<keyword evidence="1" id="KW-1133">Transmembrane helix</keyword>
<sequence precursor="true">MKFYFKYVKKIIFISFFIILGMGISIVVANYLVVSKAKNSLFENVKTIPYKKVGLVLGTSKKASNGYLNHYFKYRIEATVKLYRAKKIKYILVSGDNSRKGYNEPEDMKNALIARGIPASRIFMDFAGFRTLDSVVRAKEVFGQNSFTVISQKFHNERAVYLASLEGMEVIAFNAKDVNKKYGIKTQIREKLARVKVFIDYLTGKEPKYLGKKIDIP</sequence>
<dbReference type="InterPro" id="IPR051599">
    <property type="entry name" value="Cell_Envelope_Assoc"/>
</dbReference>
<dbReference type="KEGG" id="fli:Fleli_1647"/>
<keyword evidence="1" id="KW-0812">Transmembrane</keyword>
<dbReference type="CDD" id="cd06259">
    <property type="entry name" value="YdcF-like"/>
    <property type="match status" value="1"/>
</dbReference>
<accession>I4AJC4</accession>
<dbReference type="InterPro" id="IPR003848">
    <property type="entry name" value="DUF218"/>
</dbReference>
<evidence type="ECO:0000259" key="2">
    <source>
        <dbReference type="Pfam" id="PF02698"/>
    </source>
</evidence>
<dbReference type="eggNOG" id="COG2949">
    <property type="taxonomic scope" value="Bacteria"/>
</dbReference>
<reference evidence="4" key="1">
    <citation type="submission" date="2012-06" db="EMBL/GenBank/DDBJ databases">
        <title>The complete genome of Flexibacter litoralis DSM 6794.</title>
        <authorList>
            <person name="Lucas S."/>
            <person name="Copeland A."/>
            <person name="Lapidus A."/>
            <person name="Glavina del Rio T."/>
            <person name="Dalin E."/>
            <person name="Tice H."/>
            <person name="Bruce D."/>
            <person name="Goodwin L."/>
            <person name="Pitluck S."/>
            <person name="Peters L."/>
            <person name="Ovchinnikova G."/>
            <person name="Lu M."/>
            <person name="Kyrpides N."/>
            <person name="Mavromatis K."/>
            <person name="Ivanova N."/>
            <person name="Brettin T."/>
            <person name="Detter J.C."/>
            <person name="Han C."/>
            <person name="Larimer F."/>
            <person name="Land M."/>
            <person name="Hauser L."/>
            <person name="Markowitz V."/>
            <person name="Cheng J.-F."/>
            <person name="Hugenholtz P."/>
            <person name="Woyke T."/>
            <person name="Wu D."/>
            <person name="Spring S."/>
            <person name="Lang E."/>
            <person name="Kopitz M."/>
            <person name="Brambilla E."/>
            <person name="Klenk H.-P."/>
            <person name="Eisen J.A."/>
        </authorList>
    </citation>
    <scope>NUCLEOTIDE SEQUENCE [LARGE SCALE GENOMIC DNA]</scope>
    <source>
        <strain evidence="4">ATCC 23117 / DSM 6794 / NBRC 15988 / NCIMB 1366 / Sio-4</strain>
    </source>
</reference>
<evidence type="ECO:0000256" key="1">
    <source>
        <dbReference type="SAM" id="Phobius"/>
    </source>
</evidence>
<dbReference type="AlphaFoldDB" id="I4AJC4"/>
<evidence type="ECO:0000313" key="3">
    <source>
        <dbReference type="EMBL" id="AFM04059.1"/>
    </source>
</evidence>
<dbReference type="EMBL" id="CP003345">
    <property type="protein sequence ID" value="AFM04059.1"/>
    <property type="molecule type" value="Genomic_DNA"/>
</dbReference>
<organism evidence="3 4">
    <name type="scientific">Bernardetia litoralis (strain ATCC 23117 / DSM 6794 / NBRC 15988 / NCIMB 1366 / Fx l1 / Sio-4)</name>
    <name type="common">Flexibacter litoralis</name>
    <dbReference type="NCBI Taxonomy" id="880071"/>
    <lineage>
        <taxon>Bacteria</taxon>
        <taxon>Pseudomonadati</taxon>
        <taxon>Bacteroidota</taxon>
        <taxon>Cytophagia</taxon>
        <taxon>Cytophagales</taxon>
        <taxon>Bernardetiaceae</taxon>
        <taxon>Bernardetia</taxon>
    </lineage>
</organism>
<dbReference type="PATRIC" id="fig|880071.3.peg.1620"/>
<dbReference type="Proteomes" id="UP000006054">
    <property type="component" value="Chromosome"/>
</dbReference>
<keyword evidence="4" id="KW-1185">Reference proteome</keyword>
<protein>
    <submittedName>
        <fullName evidence="3">Uncharacterized membrane protein</fullName>
    </submittedName>
</protein>
<name>I4AJC4_BERLS</name>
<keyword evidence="1" id="KW-0472">Membrane</keyword>
<proteinExistence type="predicted"/>
<dbReference type="PANTHER" id="PTHR30336:SF6">
    <property type="entry name" value="INTEGRAL MEMBRANE PROTEIN"/>
    <property type="match status" value="1"/>
</dbReference>
<evidence type="ECO:0000313" key="4">
    <source>
        <dbReference type="Proteomes" id="UP000006054"/>
    </source>
</evidence>
<dbReference type="GO" id="GO:0005886">
    <property type="term" value="C:plasma membrane"/>
    <property type="evidence" value="ECO:0007669"/>
    <property type="project" value="TreeGrafter"/>
</dbReference>
<dbReference type="RefSeq" id="WP_014797515.1">
    <property type="nucleotide sequence ID" value="NC_018018.1"/>
</dbReference>
<feature type="transmembrane region" description="Helical" evidence="1">
    <location>
        <begin position="12"/>
        <end position="34"/>
    </location>
</feature>
<dbReference type="PANTHER" id="PTHR30336">
    <property type="entry name" value="INNER MEMBRANE PROTEIN, PROBABLE PERMEASE"/>
    <property type="match status" value="1"/>
</dbReference>
<gene>
    <name evidence="3" type="ordered locus">Fleli_1647</name>
</gene>